<evidence type="ECO:0000256" key="7">
    <source>
        <dbReference type="PIRSR" id="PIRSR602401-1"/>
    </source>
</evidence>
<keyword evidence="2 7" id="KW-0349">Heme</keyword>
<feature type="binding site" description="axial binding residue" evidence="7">
    <location>
        <position position="462"/>
    </location>
    <ligand>
        <name>heme</name>
        <dbReference type="ChEBI" id="CHEBI:30413"/>
    </ligand>
    <ligandPart>
        <name>Fe</name>
        <dbReference type="ChEBI" id="CHEBI:18248"/>
    </ligandPart>
</feature>
<comment type="cofactor">
    <cofactor evidence="7">
        <name>heme</name>
        <dbReference type="ChEBI" id="CHEBI:30413"/>
    </cofactor>
</comment>
<evidence type="ECO:0000256" key="2">
    <source>
        <dbReference type="ARBA" id="ARBA00022617"/>
    </source>
</evidence>
<dbReference type="CDD" id="cd11072">
    <property type="entry name" value="CYP71-like"/>
    <property type="match status" value="1"/>
</dbReference>
<dbReference type="InterPro" id="IPR001128">
    <property type="entry name" value="Cyt_P450"/>
</dbReference>
<evidence type="ECO:0000256" key="5">
    <source>
        <dbReference type="ARBA" id="ARBA00023004"/>
    </source>
</evidence>
<feature type="chain" id="PRO_5037056875" description="Cytochrome P450" evidence="9">
    <location>
        <begin position="23"/>
        <end position="525"/>
    </location>
</feature>
<dbReference type="PRINTS" id="PR00385">
    <property type="entry name" value="P450"/>
</dbReference>
<comment type="caution">
    <text evidence="10">The sequence shown here is derived from an EMBL/GenBank/DDBJ whole genome shotgun (WGS) entry which is preliminary data.</text>
</comment>
<dbReference type="GO" id="GO:0005506">
    <property type="term" value="F:iron ion binding"/>
    <property type="evidence" value="ECO:0007669"/>
    <property type="project" value="InterPro"/>
</dbReference>
<evidence type="ECO:0008006" key="12">
    <source>
        <dbReference type="Google" id="ProtNLM"/>
    </source>
</evidence>
<dbReference type="GO" id="GO:0020037">
    <property type="term" value="F:heme binding"/>
    <property type="evidence" value="ECO:0007669"/>
    <property type="project" value="InterPro"/>
</dbReference>
<dbReference type="FunFam" id="1.10.630.10:FF:000043">
    <property type="entry name" value="Cytochrome P450 99A2"/>
    <property type="match status" value="1"/>
</dbReference>
<evidence type="ECO:0000313" key="11">
    <source>
        <dbReference type="Proteomes" id="UP000807115"/>
    </source>
</evidence>
<dbReference type="PROSITE" id="PS00086">
    <property type="entry name" value="CYTOCHROME_P450"/>
    <property type="match status" value="1"/>
</dbReference>
<dbReference type="Pfam" id="PF00067">
    <property type="entry name" value="p450"/>
    <property type="match status" value="1"/>
</dbReference>
<dbReference type="InterPro" id="IPR036396">
    <property type="entry name" value="Cyt_P450_sf"/>
</dbReference>
<dbReference type="GO" id="GO:0004497">
    <property type="term" value="F:monooxygenase activity"/>
    <property type="evidence" value="ECO:0007669"/>
    <property type="project" value="UniProtKB-KW"/>
</dbReference>
<evidence type="ECO:0000256" key="3">
    <source>
        <dbReference type="ARBA" id="ARBA00022723"/>
    </source>
</evidence>
<protein>
    <recommendedName>
        <fullName evidence="12">Cytochrome P450</fullName>
    </recommendedName>
</protein>
<reference evidence="10" key="1">
    <citation type="journal article" date="2019" name="BMC Genomics">
        <title>A new reference genome for Sorghum bicolor reveals high levels of sequence similarity between sweet and grain genotypes: implications for the genetics of sugar metabolism.</title>
        <authorList>
            <person name="Cooper E.A."/>
            <person name="Brenton Z.W."/>
            <person name="Flinn B.S."/>
            <person name="Jenkins J."/>
            <person name="Shu S."/>
            <person name="Flowers D."/>
            <person name="Luo F."/>
            <person name="Wang Y."/>
            <person name="Xia P."/>
            <person name="Barry K."/>
            <person name="Daum C."/>
            <person name="Lipzen A."/>
            <person name="Yoshinaga Y."/>
            <person name="Schmutz J."/>
            <person name="Saski C."/>
            <person name="Vermerris W."/>
            <person name="Kresovich S."/>
        </authorList>
    </citation>
    <scope>NUCLEOTIDE SEQUENCE</scope>
</reference>
<reference evidence="10" key="2">
    <citation type="submission" date="2020-10" db="EMBL/GenBank/DDBJ databases">
        <authorList>
            <person name="Cooper E.A."/>
            <person name="Brenton Z.W."/>
            <person name="Flinn B.S."/>
            <person name="Jenkins J."/>
            <person name="Shu S."/>
            <person name="Flowers D."/>
            <person name="Luo F."/>
            <person name="Wang Y."/>
            <person name="Xia P."/>
            <person name="Barry K."/>
            <person name="Daum C."/>
            <person name="Lipzen A."/>
            <person name="Yoshinaga Y."/>
            <person name="Schmutz J."/>
            <person name="Saski C."/>
            <person name="Vermerris W."/>
            <person name="Kresovich S."/>
        </authorList>
    </citation>
    <scope>NUCLEOTIDE SEQUENCE</scope>
</reference>
<dbReference type="GO" id="GO:0016705">
    <property type="term" value="F:oxidoreductase activity, acting on paired donors, with incorporation or reduction of molecular oxygen"/>
    <property type="evidence" value="ECO:0007669"/>
    <property type="project" value="InterPro"/>
</dbReference>
<evidence type="ECO:0000313" key="10">
    <source>
        <dbReference type="EMBL" id="KAG0530966.1"/>
    </source>
</evidence>
<dbReference type="PANTHER" id="PTHR47955:SF8">
    <property type="entry name" value="CYTOCHROME P450 71D11-LIKE"/>
    <property type="match status" value="1"/>
</dbReference>
<dbReference type="AlphaFoldDB" id="A0A921UIF3"/>
<dbReference type="EMBL" id="CM027684">
    <property type="protein sequence ID" value="KAG0530966.1"/>
    <property type="molecule type" value="Genomic_DNA"/>
</dbReference>
<evidence type="ECO:0000256" key="9">
    <source>
        <dbReference type="SAM" id="SignalP"/>
    </source>
</evidence>
<gene>
    <name evidence="10" type="ORF">BDA96_05G233500</name>
</gene>
<evidence type="ECO:0000256" key="8">
    <source>
        <dbReference type="RuleBase" id="RU000461"/>
    </source>
</evidence>
<evidence type="ECO:0000256" key="4">
    <source>
        <dbReference type="ARBA" id="ARBA00023002"/>
    </source>
</evidence>
<dbReference type="SUPFAM" id="SSF48264">
    <property type="entry name" value="Cytochrome P450"/>
    <property type="match status" value="1"/>
</dbReference>
<dbReference type="InterPro" id="IPR002401">
    <property type="entry name" value="Cyt_P450_E_grp-I"/>
</dbReference>
<proteinExistence type="inferred from homology"/>
<keyword evidence="9" id="KW-0732">Signal</keyword>
<name>A0A921UIF3_SORBI</name>
<evidence type="ECO:0000256" key="6">
    <source>
        <dbReference type="ARBA" id="ARBA00023033"/>
    </source>
</evidence>
<keyword evidence="5 7" id="KW-0408">Iron</keyword>
<keyword evidence="6 8" id="KW-0503">Monooxygenase</keyword>
<keyword evidence="4 8" id="KW-0560">Oxidoreductase</keyword>
<feature type="signal peptide" evidence="9">
    <location>
        <begin position="1"/>
        <end position="22"/>
    </location>
</feature>
<evidence type="ECO:0000256" key="1">
    <source>
        <dbReference type="ARBA" id="ARBA00010617"/>
    </source>
</evidence>
<dbReference type="PRINTS" id="PR00463">
    <property type="entry name" value="EP450I"/>
</dbReference>
<dbReference type="PANTHER" id="PTHR47955">
    <property type="entry name" value="CYTOCHROME P450 FAMILY 71 PROTEIN"/>
    <property type="match status" value="1"/>
</dbReference>
<dbReference type="InterPro" id="IPR017972">
    <property type="entry name" value="Cyt_P450_CS"/>
</dbReference>
<accession>A0A921UIF3</accession>
<organism evidence="10 11">
    <name type="scientific">Sorghum bicolor</name>
    <name type="common">Sorghum</name>
    <name type="synonym">Sorghum vulgare</name>
    <dbReference type="NCBI Taxonomy" id="4558"/>
    <lineage>
        <taxon>Eukaryota</taxon>
        <taxon>Viridiplantae</taxon>
        <taxon>Streptophyta</taxon>
        <taxon>Embryophyta</taxon>
        <taxon>Tracheophyta</taxon>
        <taxon>Spermatophyta</taxon>
        <taxon>Magnoliopsida</taxon>
        <taxon>Liliopsida</taxon>
        <taxon>Poales</taxon>
        <taxon>Poaceae</taxon>
        <taxon>PACMAD clade</taxon>
        <taxon>Panicoideae</taxon>
        <taxon>Andropogonodae</taxon>
        <taxon>Andropogoneae</taxon>
        <taxon>Sorghinae</taxon>
        <taxon>Sorghum</taxon>
    </lineage>
</organism>
<sequence length="525" mass="59168">MEISRIALIFLFLLSLLILVSSLRQRPRANSKKKRPPGPWALPFVGSIHHMVTSQPQAALRELADKHGPVMYLRLGQTDTVIVSSPAAAQEVLQANDLDFASRPCLIGPGIICYGNLDVAFAPYGSYWRALRKLCTIELLSARKVRHFASYRERQTMSLVAEIRATAAAAAAAGANKPKPVNIRGLLVSCTNTITSLATFGDVCSQERKEQFLSAVAVALNHSMGFCVSDMFPSLWFVDVVTGVTRRLWRAHRQLDELFDKIIEDCEQRRKERKVKSGGGEDEAAAENDLLSIMLRVRDEEDLEFPFNNTNIKAIIFDLFTGGTETISSLAEWVMSELMRHPGEMAKAQAEVREAFNNINPHHHESCMDRLHYTRMVIKETLRLHPPLPLLLPRLCRNTCDIGGFEVTKGSRVIINAWAIARSPMYWENAEEFRPARFENTMAEYRGTEFYYLPFGSGRRMCPGSGFGMATLELIVARLLYYFDWSLPGKMLPEEVNMETIVGSTARRRNQLHLVATPYDVPIEM</sequence>
<dbReference type="Proteomes" id="UP000807115">
    <property type="component" value="Chromosome 5"/>
</dbReference>
<keyword evidence="3 7" id="KW-0479">Metal-binding</keyword>
<dbReference type="Gene3D" id="1.10.630.10">
    <property type="entry name" value="Cytochrome P450"/>
    <property type="match status" value="1"/>
</dbReference>
<comment type="similarity">
    <text evidence="1 8">Belongs to the cytochrome P450 family.</text>
</comment>